<evidence type="ECO:0000259" key="7">
    <source>
        <dbReference type="PROSITE" id="PS50048"/>
    </source>
</evidence>
<dbReference type="PANTHER" id="PTHR47338">
    <property type="entry name" value="ZN(II)2CYS6 TRANSCRIPTION FACTOR (EUROFUNG)-RELATED"/>
    <property type="match status" value="1"/>
</dbReference>
<evidence type="ECO:0000313" key="9">
    <source>
        <dbReference type="Proteomes" id="UP001408356"/>
    </source>
</evidence>
<dbReference type="InterPro" id="IPR001138">
    <property type="entry name" value="Zn2Cys6_DnaBD"/>
</dbReference>
<dbReference type="SUPFAM" id="SSF57701">
    <property type="entry name" value="Zn2/Cys6 DNA-binding domain"/>
    <property type="match status" value="1"/>
</dbReference>
<evidence type="ECO:0000256" key="2">
    <source>
        <dbReference type="ARBA" id="ARBA00022723"/>
    </source>
</evidence>
<name>A0ABR2UER6_9PEZI</name>
<dbReference type="Gene3D" id="4.10.240.10">
    <property type="entry name" value="Zn(2)-C6 fungal-type DNA-binding domain"/>
    <property type="match status" value="1"/>
</dbReference>
<dbReference type="InterPro" id="IPR007219">
    <property type="entry name" value="XnlR_reg_dom"/>
</dbReference>
<reference evidence="8 9" key="1">
    <citation type="journal article" date="2024" name="J. Plant Pathol.">
        <title>Sequence and assembly of the genome of Seiridium unicorne, isolate CBS 538.82, causal agent of cypress canker disease.</title>
        <authorList>
            <person name="Scali E."/>
            <person name="Rocca G.D."/>
            <person name="Danti R."/>
            <person name="Garbelotto M."/>
            <person name="Barberini S."/>
            <person name="Baroncelli R."/>
            <person name="Emiliani G."/>
        </authorList>
    </citation>
    <scope>NUCLEOTIDE SEQUENCE [LARGE SCALE GENOMIC DNA]</scope>
    <source>
        <strain evidence="8 9">BM-138-508</strain>
    </source>
</reference>
<dbReference type="EMBL" id="JARVKF010000443">
    <property type="protein sequence ID" value="KAK9413117.1"/>
    <property type="molecule type" value="Genomic_DNA"/>
</dbReference>
<evidence type="ECO:0000256" key="4">
    <source>
        <dbReference type="ARBA" id="ARBA00023163"/>
    </source>
</evidence>
<keyword evidence="3" id="KW-0805">Transcription regulation</keyword>
<keyword evidence="4" id="KW-0804">Transcription</keyword>
<dbReference type="PANTHER" id="PTHR47338:SF20">
    <property type="entry name" value="ZN(II)2CYS6 TRANSCRIPTION FACTOR (EUROFUNG)"/>
    <property type="match status" value="1"/>
</dbReference>
<evidence type="ECO:0000256" key="3">
    <source>
        <dbReference type="ARBA" id="ARBA00023015"/>
    </source>
</evidence>
<accession>A0ABR2UER6</accession>
<evidence type="ECO:0000313" key="8">
    <source>
        <dbReference type="EMBL" id="KAK9413117.1"/>
    </source>
</evidence>
<dbReference type="InterPro" id="IPR036864">
    <property type="entry name" value="Zn2-C6_fun-type_DNA-bd_sf"/>
</dbReference>
<comment type="subcellular location">
    <subcellularLocation>
        <location evidence="1">Nucleus</location>
    </subcellularLocation>
</comment>
<dbReference type="SMART" id="SM00066">
    <property type="entry name" value="GAL4"/>
    <property type="match status" value="1"/>
</dbReference>
<sequence>MTVAGIWEAPAAMNTKTLTRPTVNGLSPVSDAPSMEQSPHARERSDLAFGPEHLGNGDGQAHRACEKCRASKRKCDKTLPYCTRCTRLNAKCVYLAESVGSNQGASGNPVVIFQPRVSPNDVLLKSPHPLQEITPSQILSLISKDAPAGETLDWTDGVRGYYDYIHSWYAVVHRGVFEQQIAAACNSAESPPTPVTQLYSPPLTSSSPSEKSVSAPTNQALALPASVPEPQVSRELALLIVTMYLSTRHRFTASGERAMYDELYQFVKRIVAIALLENPLSKIELVQCGALLAMYEYGHGDSLLAYRTLSESVAAARVLGIKPGRIEDEDDTVSKGAGGMEEQQNSCVWWSLFILDQFLHRDRVAENLPFILESPEVNTLLPAATSSQSTPIQSGRFDVRYLCEQSAPRRQRLPISVEVDTRTLEQFQLSAKISCLLHRALRHEHYIRTRPGYLPPVTSFSSLDGEIRAATAALLQDDVSNWQVTLDCFAMAVSALFSLYLPYLPVLETKTGEQIRQDHDLTTALAALRFAAQLSVDISCKANVDMQRTASQPVSALKFVVAPAAPTCYLVVKTYATLRKIFPEEWQNCQDAMQAKYESLRIFACRWGIAEKMMRQLQELSGLDRNEFLKADPLSPVSVSSSGPMDVCAGPMELCH</sequence>
<keyword evidence="9" id="KW-1185">Reference proteome</keyword>
<dbReference type="Proteomes" id="UP001408356">
    <property type="component" value="Unassembled WGS sequence"/>
</dbReference>
<dbReference type="PROSITE" id="PS50048">
    <property type="entry name" value="ZN2_CY6_FUNGAL_2"/>
    <property type="match status" value="1"/>
</dbReference>
<keyword evidence="2" id="KW-0479">Metal-binding</keyword>
<evidence type="ECO:0000256" key="1">
    <source>
        <dbReference type="ARBA" id="ARBA00004123"/>
    </source>
</evidence>
<evidence type="ECO:0000256" key="5">
    <source>
        <dbReference type="ARBA" id="ARBA00023242"/>
    </source>
</evidence>
<dbReference type="PROSITE" id="PS00463">
    <property type="entry name" value="ZN2_CY6_FUNGAL_1"/>
    <property type="match status" value="1"/>
</dbReference>
<feature type="region of interest" description="Disordered" evidence="6">
    <location>
        <begin position="19"/>
        <end position="60"/>
    </location>
</feature>
<gene>
    <name evidence="8" type="ORF">SUNI508_12102</name>
</gene>
<evidence type="ECO:0000256" key="6">
    <source>
        <dbReference type="SAM" id="MobiDB-lite"/>
    </source>
</evidence>
<proteinExistence type="predicted"/>
<protein>
    <submittedName>
        <fullName evidence="8">Zn(2)-C6 fungal-type domain-containing protein</fullName>
    </submittedName>
</protein>
<comment type="caution">
    <text evidence="8">The sequence shown here is derived from an EMBL/GenBank/DDBJ whole genome shotgun (WGS) entry which is preliminary data.</text>
</comment>
<feature type="compositionally biased region" description="Polar residues" evidence="6">
    <location>
        <begin position="188"/>
        <end position="199"/>
    </location>
</feature>
<organism evidence="8 9">
    <name type="scientific">Seiridium unicorne</name>
    <dbReference type="NCBI Taxonomy" id="138068"/>
    <lineage>
        <taxon>Eukaryota</taxon>
        <taxon>Fungi</taxon>
        <taxon>Dikarya</taxon>
        <taxon>Ascomycota</taxon>
        <taxon>Pezizomycotina</taxon>
        <taxon>Sordariomycetes</taxon>
        <taxon>Xylariomycetidae</taxon>
        <taxon>Amphisphaeriales</taxon>
        <taxon>Sporocadaceae</taxon>
        <taxon>Seiridium</taxon>
    </lineage>
</organism>
<dbReference type="CDD" id="cd12148">
    <property type="entry name" value="fungal_TF_MHR"/>
    <property type="match status" value="1"/>
</dbReference>
<dbReference type="Pfam" id="PF04082">
    <property type="entry name" value="Fungal_trans"/>
    <property type="match status" value="1"/>
</dbReference>
<feature type="compositionally biased region" description="Low complexity" evidence="6">
    <location>
        <begin position="200"/>
        <end position="215"/>
    </location>
</feature>
<dbReference type="InterPro" id="IPR050815">
    <property type="entry name" value="TF_fung"/>
</dbReference>
<keyword evidence="5" id="KW-0539">Nucleus</keyword>
<feature type="region of interest" description="Disordered" evidence="6">
    <location>
        <begin position="188"/>
        <end position="215"/>
    </location>
</feature>
<dbReference type="CDD" id="cd00067">
    <property type="entry name" value="GAL4"/>
    <property type="match status" value="1"/>
</dbReference>
<dbReference type="Pfam" id="PF00172">
    <property type="entry name" value="Zn_clus"/>
    <property type="match status" value="1"/>
</dbReference>
<feature type="domain" description="Zn(2)-C6 fungal-type" evidence="7">
    <location>
        <begin position="64"/>
        <end position="94"/>
    </location>
</feature>